<evidence type="ECO:0000313" key="2">
    <source>
        <dbReference type="EMBL" id="CBX94634.1"/>
    </source>
</evidence>
<dbReference type="VEuPathDB" id="FungiDB:LEMA_uP116370.1"/>
<accession>E4ZTS4</accession>
<keyword evidence="3" id="KW-1185">Reference proteome</keyword>
<dbReference type="EMBL" id="FP929125">
    <property type="protein sequence ID" value="CBX94634.1"/>
    <property type="molecule type" value="Genomic_DNA"/>
</dbReference>
<feature type="transmembrane region" description="Helical" evidence="1">
    <location>
        <begin position="20"/>
        <end position="41"/>
    </location>
</feature>
<proteinExistence type="predicted"/>
<evidence type="ECO:0000313" key="3">
    <source>
        <dbReference type="Proteomes" id="UP000002668"/>
    </source>
</evidence>
<dbReference type="Proteomes" id="UP000002668">
    <property type="component" value="Genome"/>
</dbReference>
<keyword evidence="1" id="KW-0472">Membrane</keyword>
<organism evidence="3">
    <name type="scientific">Leptosphaeria maculans (strain JN3 / isolate v23.1.3 / race Av1-4-5-6-7-8)</name>
    <name type="common">Blackleg fungus</name>
    <name type="synonym">Phoma lingam</name>
    <dbReference type="NCBI Taxonomy" id="985895"/>
    <lineage>
        <taxon>Eukaryota</taxon>
        <taxon>Fungi</taxon>
        <taxon>Dikarya</taxon>
        <taxon>Ascomycota</taxon>
        <taxon>Pezizomycotina</taxon>
        <taxon>Dothideomycetes</taxon>
        <taxon>Pleosporomycetidae</taxon>
        <taxon>Pleosporales</taxon>
        <taxon>Pleosporineae</taxon>
        <taxon>Leptosphaeriaceae</taxon>
        <taxon>Plenodomus</taxon>
        <taxon>Plenodomus lingam/Leptosphaeria maculans species complex</taxon>
    </lineage>
</organism>
<sequence>MVWFEHRLDEATNARFDTALFLLRLLVVVFAMIAFLLGVIARQLVGLRRARGKGGRRVEG</sequence>
<gene>
    <name evidence="2" type="ORF">LEMA_uP116370.1</name>
</gene>
<evidence type="ECO:0000256" key="1">
    <source>
        <dbReference type="SAM" id="Phobius"/>
    </source>
</evidence>
<dbReference type="InParanoid" id="E4ZTS4"/>
<dbReference type="HOGENOM" id="CLU_2942194_0_0_1"/>
<name>E4ZTS4_LEPMJ</name>
<reference evidence="3" key="1">
    <citation type="journal article" date="2011" name="Nat. Commun.">
        <title>Effector diversification within compartments of the Leptosphaeria maculans genome affected by Repeat-Induced Point mutations.</title>
        <authorList>
            <person name="Rouxel T."/>
            <person name="Grandaubert J."/>
            <person name="Hane J.K."/>
            <person name="Hoede C."/>
            <person name="van de Wouw A.P."/>
            <person name="Couloux A."/>
            <person name="Dominguez V."/>
            <person name="Anthouard V."/>
            <person name="Bally P."/>
            <person name="Bourras S."/>
            <person name="Cozijnsen A.J."/>
            <person name="Ciuffetti L.M."/>
            <person name="Degrave A."/>
            <person name="Dilmaghani A."/>
            <person name="Duret L."/>
            <person name="Fudal I."/>
            <person name="Goodwin S.B."/>
            <person name="Gout L."/>
            <person name="Glaser N."/>
            <person name="Linglin J."/>
            <person name="Kema G.H.J."/>
            <person name="Lapalu N."/>
            <person name="Lawrence C.B."/>
            <person name="May K."/>
            <person name="Meyer M."/>
            <person name="Ollivier B."/>
            <person name="Poulain J."/>
            <person name="Schoch C.L."/>
            <person name="Simon A."/>
            <person name="Spatafora J.W."/>
            <person name="Stachowiak A."/>
            <person name="Turgeon B.G."/>
            <person name="Tyler B.M."/>
            <person name="Vincent D."/>
            <person name="Weissenbach J."/>
            <person name="Amselem J."/>
            <person name="Quesneville H."/>
            <person name="Oliver R.P."/>
            <person name="Wincker P."/>
            <person name="Balesdent M.-H."/>
            <person name="Howlett B.J."/>
        </authorList>
    </citation>
    <scope>NUCLEOTIDE SEQUENCE [LARGE SCALE GENOMIC DNA]</scope>
    <source>
        <strain evidence="3">JN3 / isolate v23.1.3 / race Av1-4-5-6-7-8</strain>
    </source>
</reference>
<keyword evidence="1" id="KW-0812">Transmembrane</keyword>
<dbReference type="AlphaFoldDB" id="E4ZTS4"/>
<protein>
    <submittedName>
        <fullName evidence="2">Predicted protein</fullName>
    </submittedName>
</protein>
<keyword evidence="1" id="KW-1133">Transmembrane helix</keyword>